<evidence type="ECO:0000256" key="1">
    <source>
        <dbReference type="SAM" id="MobiDB-lite"/>
    </source>
</evidence>
<feature type="compositionally biased region" description="Basic and acidic residues" evidence="1">
    <location>
        <begin position="28"/>
        <end position="38"/>
    </location>
</feature>
<keyword evidence="3" id="KW-1185">Reference proteome</keyword>
<feature type="region of interest" description="Disordered" evidence="1">
    <location>
        <begin position="1"/>
        <end position="82"/>
    </location>
</feature>
<evidence type="ECO:0000313" key="2">
    <source>
        <dbReference type="EMBL" id="MFC5833424.1"/>
    </source>
</evidence>
<feature type="compositionally biased region" description="Basic and acidic residues" evidence="1">
    <location>
        <begin position="54"/>
        <end position="66"/>
    </location>
</feature>
<proteinExistence type="predicted"/>
<accession>A0ABW1D5W9</accession>
<evidence type="ECO:0000313" key="3">
    <source>
        <dbReference type="Proteomes" id="UP001596058"/>
    </source>
</evidence>
<sequence length="82" mass="9056">MRVMNGQDEEPSEMRAAVGRVMGESDTIADRANVEVRQTRRPIPAEPIEQPPDPEQKVEDERREVAEAAGEEDVSPDAEPTG</sequence>
<dbReference type="EMBL" id="JBHSPA010000093">
    <property type="protein sequence ID" value="MFC5833424.1"/>
    <property type="molecule type" value="Genomic_DNA"/>
</dbReference>
<organism evidence="2 3">
    <name type="scientific">Nonomuraea insulae</name>
    <dbReference type="NCBI Taxonomy" id="1616787"/>
    <lineage>
        <taxon>Bacteria</taxon>
        <taxon>Bacillati</taxon>
        <taxon>Actinomycetota</taxon>
        <taxon>Actinomycetes</taxon>
        <taxon>Streptosporangiales</taxon>
        <taxon>Streptosporangiaceae</taxon>
        <taxon>Nonomuraea</taxon>
    </lineage>
</organism>
<evidence type="ECO:0008006" key="4">
    <source>
        <dbReference type="Google" id="ProtNLM"/>
    </source>
</evidence>
<reference evidence="3" key="1">
    <citation type="journal article" date="2019" name="Int. J. Syst. Evol. Microbiol.">
        <title>The Global Catalogue of Microorganisms (GCM) 10K type strain sequencing project: providing services to taxonomists for standard genome sequencing and annotation.</title>
        <authorList>
            <consortium name="The Broad Institute Genomics Platform"/>
            <consortium name="The Broad Institute Genome Sequencing Center for Infectious Disease"/>
            <person name="Wu L."/>
            <person name="Ma J."/>
        </authorList>
    </citation>
    <scope>NUCLEOTIDE SEQUENCE [LARGE SCALE GENOMIC DNA]</scope>
    <source>
        <strain evidence="3">CCUG 53903</strain>
    </source>
</reference>
<name>A0ABW1D5W9_9ACTN</name>
<comment type="caution">
    <text evidence="2">The sequence shown here is derived from an EMBL/GenBank/DDBJ whole genome shotgun (WGS) entry which is preliminary data.</text>
</comment>
<gene>
    <name evidence="2" type="ORF">ACFPZ3_57060</name>
</gene>
<protein>
    <recommendedName>
        <fullName evidence="4">BON domain-containing protein</fullName>
    </recommendedName>
</protein>
<dbReference type="Proteomes" id="UP001596058">
    <property type="component" value="Unassembled WGS sequence"/>
</dbReference>